<reference evidence="2" key="1">
    <citation type="submission" date="2019-04" db="EMBL/GenBank/DDBJ databases">
        <title>Friends and foes A comparative genomics study of 23 Aspergillus species from section Flavi.</title>
        <authorList>
            <consortium name="DOE Joint Genome Institute"/>
            <person name="Kjaerbolling I."/>
            <person name="Vesth T."/>
            <person name="Frisvad J.C."/>
            <person name="Nybo J.L."/>
            <person name="Theobald S."/>
            <person name="Kildgaard S."/>
            <person name="Isbrandt T."/>
            <person name="Kuo A."/>
            <person name="Sato A."/>
            <person name="Lyhne E.K."/>
            <person name="Kogle M.E."/>
            <person name="Wiebenga A."/>
            <person name="Kun R.S."/>
            <person name="Lubbers R.J."/>
            <person name="Makela M.R."/>
            <person name="Barry K."/>
            <person name="Chovatia M."/>
            <person name="Clum A."/>
            <person name="Daum C."/>
            <person name="Haridas S."/>
            <person name="He G."/>
            <person name="LaButti K."/>
            <person name="Lipzen A."/>
            <person name="Mondo S."/>
            <person name="Riley R."/>
            <person name="Salamov A."/>
            <person name="Simmons B.A."/>
            <person name="Magnuson J.K."/>
            <person name="Henrissat B."/>
            <person name="Mortensen U.H."/>
            <person name="Larsen T.O."/>
            <person name="Devries R.P."/>
            <person name="Grigoriev I.V."/>
            <person name="Machida M."/>
            <person name="Baker S.E."/>
            <person name="Andersen M.R."/>
        </authorList>
    </citation>
    <scope>NUCLEOTIDE SEQUENCE</scope>
    <source>
        <strain evidence="2">CBS 117612</strain>
    </source>
</reference>
<name>A0A5N6Y6P7_9EURO</name>
<feature type="compositionally biased region" description="Low complexity" evidence="1">
    <location>
        <begin position="7"/>
        <end position="21"/>
    </location>
</feature>
<sequence length="103" mass="11253">MVAATVASSSPLSSCSQCSAPPNSQSIPFFFQSFRVAVLGVSLTTRPRSLSPCCFNGRQLNKNFASPSFSPGTHGHNFFLTPFPLFFLPFWVCSVARNIIHHD</sequence>
<organism evidence="2">
    <name type="scientific">Aspergillus arachidicola</name>
    <dbReference type="NCBI Taxonomy" id="656916"/>
    <lineage>
        <taxon>Eukaryota</taxon>
        <taxon>Fungi</taxon>
        <taxon>Dikarya</taxon>
        <taxon>Ascomycota</taxon>
        <taxon>Pezizomycotina</taxon>
        <taxon>Eurotiomycetes</taxon>
        <taxon>Eurotiomycetidae</taxon>
        <taxon>Eurotiales</taxon>
        <taxon>Aspergillaceae</taxon>
        <taxon>Aspergillus</taxon>
        <taxon>Aspergillus subgen. Circumdati</taxon>
    </lineage>
</organism>
<protein>
    <submittedName>
        <fullName evidence="2">Uncharacterized protein</fullName>
    </submittedName>
</protein>
<evidence type="ECO:0000256" key="1">
    <source>
        <dbReference type="SAM" id="MobiDB-lite"/>
    </source>
</evidence>
<accession>A0A5N6Y6P7</accession>
<dbReference type="AlphaFoldDB" id="A0A5N6Y6P7"/>
<proteinExistence type="predicted"/>
<gene>
    <name evidence="2" type="ORF">BDV24DRAFT_132875</name>
</gene>
<evidence type="ECO:0000313" key="2">
    <source>
        <dbReference type="EMBL" id="KAE8341074.1"/>
    </source>
</evidence>
<feature type="region of interest" description="Disordered" evidence="1">
    <location>
        <begin position="1"/>
        <end position="21"/>
    </location>
</feature>
<dbReference type="EMBL" id="ML737143">
    <property type="protein sequence ID" value="KAE8341074.1"/>
    <property type="molecule type" value="Genomic_DNA"/>
</dbReference>
<dbReference type="Proteomes" id="UP000325558">
    <property type="component" value="Unassembled WGS sequence"/>
</dbReference>